<dbReference type="CDD" id="cd18787">
    <property type="entry name" value="SF2_C_DEAD"/>
    <property type="match status" value="1"/>
</dbReference>
<dbReference type="SUPFAM" id="SSF52540">
    <property type="entry name" value="P-loop containing nucleoside triphosphate hydrolases"/>
    <property type="match status" value="1"/>
</dbReference>
<dbReference type="InterPro" id="IPR014001">
    <property type="entry name" value="Helicase_ATP-bd"/>
</dbReference>
<reference evidence="8 9" key="1">
    <citation type="submission" date="2014-09" db="EMBL/GenBank/DDBJ databases">
        <title>Sporocytophaga myxococcoides PG-01 genome sequencing.</title>
        <authorList>
            <person name="Liu L."/>
            <person name="Gao P.J."/>
            <person name="Chen G.J."/>
            <person name="Wang L.S."/>
        </authorList>
    </citation>
    <scope>NUCLEOTIDE SEQUENCE [LARGE SCALE GENOMIC DNA]</scope>
    <source>
        <strain evidence="8 9">PG-01</strain>
    </source>
</reference>
<dbReference type="GO" id="GO:0005524">
    <property type="term" value="F:ATP binding"/>
    <property type="evidence" value="ECO:0007669"/>
    <property type="project" value="UniProtKB-KW"/>
</dbReference>
<dbReference type="PROSITE" id="PS51194">
    <property type="entry name" value="HELICASE_CTER"/>
    <property type="match status" value="1"/>
</dbReference>
<evidence type="ECO:0000313" key="8">
    <source>
        <dbReference type="EMBL" id="GAL86309.1"/>
    </source>
</evidence>
<evidence type="ECO:0000313" key="9">
    <source>
        <dbReference type="Proteomes" id="UP000030185"/>
    </source>
</evidence>
<evidence type="ECO:0000256" key="5">
    <source>
        <dbReference type="ARBA" id="ARBA00038437"/>
    </source>
</evidence>
<dbReference type="PANTHER" id="PTHR47959">
    <property type="entry name" value="ATP-DEPENDENT RNA HELICASE RHLE-RELATED"/>
    <property type="match status" value="1"/>
</dbReference>
<dbReference type="GO" id="GO:0005829">
    <property type="term" value="C:cytosol"/>
    <property type="evidence" value="ECO:0007669"/>
    <property type="project" value="TreeGrafter"/>
</dbReference>
<dbReference type="SMART" id="SM00490">
    <property type="entry name" value="HELICc"/>
    <property type="match status" value="1"/>
</dbReference>
<feature type="domain" description="Helicase ATP-binding" evidence="6">
    <location>
        <begin position="27"/>
        <end position="195"/>
    </location>
</feature>
<dbReference type="InterPro" id="IPR050079">
    <property type="entry name" value="DEAD_box_RNA_helicase"/>
</dbReference>
<dbReference type="Gene3D" id="3.40.50.300">
    <property type="entry name" value="P-loop containing nucleotide triphosphate hydrolases"/>
    <property type="match status" value="2"/>
</dbReference>
<dbReference type="OrthoDB" id="974172at2"/>
<dbReference type="AlphaFoldDB" id="A0A098LIN0"/>
<dbReference type="CDD" id="cd00268">
    <property type="entry name" value="DEADc"/>
    <property type="match status" value="1"/>
</dbReference>
<evidence type="ECO:0000256" key="3">
    <source>
        <dbReference type="ARBA" id="ARBA00022806"/>
    </source>
</evidence>
<keyword evidence="1" id="KW-0547">Nucleotide-binding</keyword>
<evidence type="ECO:0000259" key="6">
    <source>
        <dbReference type="PROSITE" id="PS51192"/>
    </source>
</evidence>
<dbReference type="GO" id="GO:0003724">
    <property type="term" value="F:RNA helicase activity"/>
    <property type="evidence" value="ECO:0007669"/>
    <property type="project" value="TreeGrafter"/>
</dbReference>
<dbReference type="Proteomes" id="UP000030185">
    <property type="component" value="Unassembled WGS sequence"/>
</dbReference>
<gene>
    <name evidence="8" type="ORF">MYP_3538</name>
</gene>
<dbReference type="Pfam" id="PF00271">
    <property type="entry name" value="Helicase_C"/>
    <property type="match status" value="1"/>
</dbReference>
<comment type="caution">
    <text evidence="8">The sequence shown here is derived from an EMBL/GenBank/DDBJ whole genome shotgun (WGS) entry which is preliminary data.</text>
</comment>
<dbReference type="InterPro" id="IPR011545">
    <property type="entry name" value="DEAD/DEAH_box_helicase_dom"/>
</dbReference>
<dbReference type="PROSITE" id="PS51192">
    <property type="entry name" value="HELICASE_ATP_BIND_1"/>
    <property type="match status" value="1"/>
</dbReference>
<name>A0A098LIN0_9BACT</name>
<protein>
    <submittedName>
        <fullName evidence="8">Helicase</fullName>
    </submittedName>
</protein>
<accession>A0A098LIN0</accession>
<dbReference type="Gene3D" id="3.30.70.330">
    <property type="match status" value="1"/>
</dbReference>
<keyword evidence="4" id="KW-0067">ATP-binding</keyword>
<dbReference type="EMBL" id="BBLT01000007">
    <property type="protein sequence ID" value="GAL86309.1"/>
    <property type="molecule type" value="Genomic_DNA"/>
</dbReference>
<dbReference type="InterPro" id="IPR044742">
    <property type="entry name" value="DEAD/DEAH_RhlB"/>
</dbReference>
<dbReference type="InterPro" id="IPR012677">
    <property type="entry name" value="Nucleotide-bd_a/b_plait_sf"/>
</dbReference>
<dbReference type="InterPro" id="IPR005580">
    <property type="entry name" value="DbpA/CsdA_RNA-bd_dom"/>
</dbReference>
<dbReference type="InterPro" id="IPR001650">
    <property type="entry name" value="Helicase_C-like"/>
</dbReference>
<evidence type="ECO:0000256" key="4">
    <source>
        <dbReference type="ARBA" id="ARBA00022840"/>
    </source>
</evidence>
<organism evidence="8 9">
    <name type="scientific">Sporocytophaga myxococcoides</name>
    <dbReference type="NCBI Taxonomy" id="153721"/>
    <lineage>
        <taxon>Bacteria</taxon>
        <taxon>Pseudomonadati</taxon>
        <taxon>Bacteroidota</taxon>
        <taxon>Cytophagia</taxon>
        <taxon>Cytophagales</taxon>
        <taxon>Cytophagaceae</taxon>
        <taxon>Sporocytophaga</taxon>
    </lineage>
</organism>
<dbReference type="InterPro" id="IPR027417">
    <property type="entry name" value="P-loop_NTPase"/>
</dbReference>
<dbReference type="Pfam" id="PF00270">
    <property type="entry name" value="DEAD"/>
    <property type="match status" value="1"/>
</dbReference>
<keyword evidence="3 8" id="KW-0347">Helicase</keyword>
<dbReference type="SMART" id="SM00487">
    <property type="entry name" value="DEXDc"/>
    <property type="match status" value="1"/>
</dbReference>
<comment type="similarity">
    <text evidence="5">Belongs to the DEAD box helicase family.</text>
</comment>
<dbReference type="RefSeq" id="WP_045465983.1">
    <property type="nucleotide sequence ID" value="NZ_BBLT01000007.1"/>
</dbReference>
<proteinExistence type="inferred from homology"/>
<keyword evidence="9" id="KW-1185">Reference proteome</keyword>
<evidence type="ECO:0000256" key="2">
    <source>
        <dbReference type="ARBA" id="ARBA00022801"/>
    </source>
</evidence>
<evidence type="ECO:0000259" key="7">
    <source>
        <dbReference type="PROSITE" id="PS51194"/>
    </source>
</evidence>
<evidence type="ECO:0000256" key="1">
    <source>
        <dbReference type="ARBA" id="ARBA00022741"/>
    </source>
</evidence>
<dbReference type="STRING" id="153721.MYP_3538"/>
<dbReference type="eggNOG" id="COG0513">
    <property type="taxonomic scope" value="Bacteria"/>
</dbReference>
<dbReference type="GO" id="GO:0003676">
    <property type="term" value="F:nucleic acid binding"/>
    <property type="evidence" value="ECO:0007669"/>
    <property type="project" value="InterPro"/>
</dbReference>
<keyword evidence="2" id="KW-0378">Hydrolase</keyword>
<dbReference type="PANTHER" id="PTHR47959:SF1">
    <property type="entry name" value="ATP-DEPENDENT RNA HELICASE DBPA"/>
    <property type="match status" value="1"/>
</dbReference>
<sequence>MSDKSLSIEAAIKKLNIELNEMQSSTIEATKNHNNILLLSPTGSGKTLAFLLPLLGNLKSDIKRTQAMIIVPARELALQIEQVFKSLGSGFKVVCCYGGHPVKVERNSLIEAPSLIIGTPGRLADHLRRKNISVEALTTLVLDEFDKSLEFGFEEDMRFIASELTSLKKIWLTSATEAKDDLNIFKYKIDFHKIDYLRNKVSSKLQLRYLRSEGTDKLLTLFQLLCSIGNESTLIFCNHRDSVERIGDLLYEEGIDHSIFHGGLKQEEREKALVTLRNGSCKILLTTDLASRGLDIPEIRNVIHYQLATTEEVFVHRNGRTARMFADGNVFLLLSATDRFPDYLIDEPCLYELPSGLILPEKSDWTTLYIGAGKKDKISKGDIVGLLIQKGELTKTEIGIIEIYDFVSFAAVKRDKAKTAIKLLKSEKLKKKSVKIDLCR</sequence>
<dbReference type="Pfam" id="PF03880">
    <property type="entry name" value="DbpA"/>
    <property type="match status" value="1"/>
</dbReference>
<dbReference type="GO" id="GO:0016787">
    <property type="term" value="F:hydrolase activity"/>
    <property type="evidence" value="ECO:0007669"/>
    <property type="project" value="UniProtKB-KW"/>
</dbReference>
<feature type="domain" description="Helicase C-terminal" evidence="7">
    <location>
        <begin position="220"/>
        <end position="370"/>
    </location>
</feature>